<dbReference type="SUPFAM" id="SSF53448">
    <property type="entry name" value="Nucleotide-diphospho-sugar transferases"/>
    <property type="match status" value="1"/>
</dbReference>
<sequence length="301" mass="34909">MAKAVPTFTFMLSICIPTYRYDVRALATELLRQATAVKGPVEILVYDDASPNDEDWGRSELRRLAGIRYVELKTNLGRAAIRNKMARDAQYDHLVMMDADGWPNPDFVSRYFEEVERKPQLPLIVTGGRTYAPTPPPDHRYHLHWWYGSQRESKTVARRKADGALGFQSNNFMVSKALLLRHPFPDNFEGYGHEDTVWGQQFVAEDVTICHYDNPVVHLGLEPNDVFLRKQEQAIFNLRLLKNESPHLRTRLIDLADKLPFLPAIARMAPERTLMDYLITRERPNLYALDLLKLRWWGKTE</sequence>
<evidence type="ECO:0000313" key="6">
    <source>
        <dbReference type="Proteomes" id="UP000321907"/>
    </source>
</evidence>
<keyword evidence="6" id="KW-1185">Reference proteome</keyword>
<dbReference type="AlphaFoldDB" id="A0A5C7FW39"/>
<keyword evidence="2" id="KW-0328">Glycosyltransferase</keyword>
<gene>
    <name evidence="5" type="ORF">FUA23_03500</name>
</gene>
<dbReference type="PANTHER" id="PTHR43179:SF12">
    <property type="entry name" value="GALACTOFURANOSYLTRANSFERASE GLFT2"/>
    <property type="match status" value="1"/>
</dbReference>
<dbReference type="EMBL" id="VOXD01000004">
    <property type="protein sequence ID" value="TXF90875.1"/>
    <property type="molecule type" value="Genomic_DNA"/>
</dbReference>
<dbReference type="PANTHER" id="PTHR43179">
    <property type="entry name" value="RHAMNOSYLTRANSFERASE WBBL"/>
    <property type="match status" value="1"/>
</dbReference>
<organism evidence="5 6">
    <name type="scientific">Neolewinella aurantiaca</name>
    <dbReference type="NCBI Taxonomy" id="2602767"/>
    <lineage>
        <taxon>Bacteria</taxon>
        <taxon>Pseudomonadati</taxon>
        <taxon>Bacteroidota</taxon>
        <taxon>Saprospiria</taxon>
        <taxon>Saprospirales</taxon>
        <taxon>Lewinellaceae</taxon>
        <taxon>Neolewinella</taxon>
    </lineage>
</organism>
<dbReference type="InterPro" id="IPR001173">
    <property type="entry name" value="Glyco_trans_2-like"/>
</dbReference>
<protein>
    <submittedName>
        <fullName evidence="5">Glycosyltransferase family 2 protein</fullName>
    </submittedName>
</protein>
<dbReference type="GO" id="GO:0016757">
    <property type="term" value="F:glycosyltransferase activity"/>
    <property type="evidence" value="ECO:0007669"/>
    <property type="project" value="UniProtKB-KW"/>
</dbReference>
<accession>A0A5C7FW39</accession>
<dbReference type="OrthoDB" id="761861at2"/>
<reference evidence="5 6" key="1">
    <citation type="submission" date="2019-08" db="EMBL/GenBank/DDBJ databases">
        <title>Lewinella sp. strain SSH13 Genome sequencing and assembly.</title>
        <authorList>
            <person name="Kim I."/>
        </authorList>
    </citation>
    <scope>NUCLEOTIDE SEQUENCE [LARGE SCALE GENOMIC DNA]</scope>
    <source>
        <strain evidence="5 6">SSH13</strain>
    </source>
</reference>
<feature type="domain" description="Glycosyltransferase 2-like" evidence="4">
    <location>
        <begin position="13"/>
        <end position="163"/>
    </location>
</feature>
<name>A0A5C7FW39_9BACT</name>
<evidence type="ECO:0000256" key="3">
    <source>
        <dbReference type="ARBA" id="ARBA00022679"/>
    </source>
</evidence>
<comment type="caution">
    <text evidence="5">The sequence shown here is derived from an EMBL/GenBank/DDBJ whole genome shotgun (WGS) entry which is preliminary data.</text>
</comment>
<evidence type="ECO:0000259" key="4">
    <source>
        <dbReference type="Pfam" id="PF00535"/>
    </source>
</evidence>
<dbReference type="InterPro" id="IPR029044">
    <property type="entry name" value="Nucleotide-diphossugar_trans"/>
</dbReference>
<dbReference type="Gene3D" id="3.90.550.10">
    <property type="entry name" value="Spore Coat Polysaccharide Biosynthesis Protein SpsA, Chain A"/>
    <property type="match status" value="1"/>
</dbReference>
<evidence type="ECO:0000256" key="1">
    <source>
        <dbReference type="ARBA" id="ARBA00006739"/>
    </source>
</evidence>
<proteinExistence type="inferred from homology"/>
<evidence type="ECO:0000256" key="2">
    <source>
        <dbReference type="ARBA" id="ARBA00022676"/>
    </source>
</evidence>
<keyword evidence="3 5" id="KW-0808">Transferase</keyword>
<dbReference type="Proteomes" id="UP000321907">
    <property type="component" value="Unassembled WGS sequence"/>
</dbReference>
<dbReference type="RefSeq" id="WP_147929333.1">
    <property type="nucleotide sequence ID" value="NZ_VOXD01000004.1"/>
</dbReference>
<evidence type="ECO:0000313" key="5">
    <source>
        <dbReference type="EMBL" id="TXF90875.1"/>
    </source>
</evidence>
<dbReference type="Pfam" id="PF00535">
    <property type="entry name" value="Glycos_transf_2"/>
    <property type="match status" value="1"/>
</dbReference>
<comment type="similarity">
    <text evidence="1">Belongs to the glycosyltransferase 2 family.</text>
</comment>